<protein>
    <submittedName>
        <fullName evidence="10">Membrane protein, putative</fullName>
    </submittedName>
</protein>
<evidence type="ECO:0000313" key="10">
    <source>
        <dbReference type="EMBL" id="GBE60778.1"/>
    </source>
</evidence>
<dbReference type="InterPro" id="IPR038160">
    <property type="entry name" value="6_CYS_dom_sf"/>
</dbReference>
<organism evidence="10 11">
    <name type="scientific">Babesia ovata</name>
    <dbReference type="NCBI Taxonomy" id="189622"/>
    <lineage>
        <taxon>Eukaryota</taxon>
        <taxon>Sar</taxon>
        <taxon>Alveolata</taxon>
        <taxon>Apicomplexa</taxon>
        <taxon>Aconoidasida</taxon>
        <taxon>Piroplasmida</taxon>
        <taxon>Babesiidae</taxon>
        <taxon>Babesia</taxon>
    </lineage>
</organism>
<comment type="caution">
    <text evidence="10">The sequence shown here is derived from an EMBL/GenBank/DDBJ whole genome shotgun (WGS) entry which is preliminary data.</text>
</comment>
<feature type="domain" description="6-Cys" evidence="9">
    <location>
        <begin position="468"/>
        <end position="603"/>
    </location>
</feature>
<keyword evidence="7" id="KW-0325">Glycoprotein</keyword>
<dbReference type="GO" id="GO:0009986">
    <property type="term" value="C:cell surface"/>
    <property type="evidence" value="ECO:0007669"/>
    <property type="project" value="UniProtKB-SubCell"/>
</dbReference>
<keyword evidence="11" id="KW-1185">Reference proteome</keyword>
<keyword evidence="4 8" id="KW-0732">Signal</keyword>
<dbReference type="OrthoDB" id="361225at2759"/>
<dbReference type="InterPro" id="IPR010884">
    <property type="entry name" value="6_CYS_dom"/>
</dbReference>
<feature type="domain" description="6-Cys" evidence="9">
    <location>
        <begin position="190"/>
        <end position="317"/>
    </location>
</feature>
<dbReference type="Gene3D" id="2.60.40.2860">
    <property type="match status" value="2"/>
</dbReference>
<evidence type="ECO:0000256" key="8">
    <source>
        <dbReference type="SAM" id="SignalP"/>
    </source>
</evidence>
<proteinExistence type="predicted"/>
<dbReference type="Pfam" id="PF07422">
    <property type="entry name" value="s48_45"/>
    <property type="match status" value="2"/>
</dbReference>
<dbReference type="EMBL" id="BDSA01000002">
    <property type="protein sequence ID" value="GBE60778.1"/>
    <property type="molecule type" value="Genomic_DNA"/>
</dbReference>
<dbReference type="VEuPathDB" id="PiroplasmaDB:BOVATA_022710"/>
<dbReference type="SMART" id="SM00970">
    <property type="entry name" value="s48_45"/>
    <property type="match status" value="2"/>
</dbReference>
<keyword evidence="6" id="KW-1015">Disulfide bond</keyword>
<name>A0A2H6KCQ9_9APIC</name>
<keyword evidence="3" id="KW-1003">Cell membrane</keyword>
<gene>
    <name evidence="10" type="ORF">BOVATA_022710</name>
</gene>
<evidence type="ECO:0000256" key="5">
    <source>
        <dbReference type="ARBA" id="ARBA00023136"/>
    </source>
</evidence>
<evidence type="ECO:0000259" key="9">
    <source>
        <dbReference type="PROSITE" id="PS51701"/>
    </source>
</evidence>
<dbReference type="GeneID" id="39874548"/>
<evidence type="ECO:0000256" key="3">
    <source>
        <dbReference type="ARBA" id="ARBA00022475"/>
    </source>
</evidence>
<dbReference type="RefSeq" id="XP_028867021.1">
    <property type="nucleotide sequence ID" value="XM_029011188.1"/>
</dbReference>
<dbReference type="AlphaFoldDB" id="A0A2H6KCQ9"/>
<evidence type="ECO:0000256" key="4">
    <source>
        <dbReference type="ARBA" id="ARBA00022729"/>
    </source>
</evidence>
<reference evidence="10 11" key="1">
    <citation type="journal article" date="2017" name="BMC Genomics">
        <title>Whole-genome assembly of Babesia ovata and comparative genomics between closely related pathogens.</title>
        <authorList>
            <person name="Yamagishi J."/>
            <person name="Asada M."/>
            <person name="Hakimi H."/>
            <person name="Tanaka T.Q."/>
            <person name="Sugimoto C."/>
            <person name="Kawazu S."/>
        </authorList>
    </citation>
    <scope>NUCLEOTIDE SEQUENCE [LARGE SCALE GENOMIC DNA]</scope>
    <source>
        <strain evidence="10 11">Miyake</strain>
    </source>
</reference>
<comment type="subcellular location">
    <subcellularLocation>
        <location evidence="1">Cell membrane</location>
    </subcellularLocation>
    <subcellularLocation>
        <location evidence="2">Cell surface</location>
    </subcellularLocation>
</comment>
<dbReference type="PROSITE" id="PS51701">
    <property type="entry name" value="6_CYS"/>
    <property type="match status" value="2"/>
</dbReference>
<feature type="chain" id="PRO_5014198554" evidence="8">
    <location>
        <begin position="21"/>
        <end position="606"/>
    </location>
</feature>
<evidence type="ECO:0000256" key="2">
    <source>
        <dbReference type="ARBA" id="ARBA00004241"/>
    </source>
</evidence>
<evidence type="ECO:0000256" key="6">
    <source>
        <dbReference type="ARBA" id="ARBA00023157"/>
    </source>
</evidence>
<dbReference type="GO" id="GO:0005886">
    <property type="term" value="C:plasma membrane"/>
    <property type="evidence" value="ECO:0007669"/>
    <property type="project" value="UniProtKB-SubCell"/>
</dbReference>
<accession>A0A2H6KCQ9</accession>
<evidence type="ECO:0000313" key="11">
    <source>
        <dbReference type="Proteomes" id="UP000236319"/>
    </source>
</evidence>
<evidence type="ECO:0000256" key="7">
    <source>
        <dbReference type="ARBA" id="ARBA00023180"/>
    </source>
</evidence>
<keyword evidence="5" id="KW-0472">Membrane</keyword>
<sequence>MLAASVALVALHTVVKSAAAEKWSVRDMFSNAVERVTSYAIVAKTIEYVNEEDFDPAGEMMQTVELVPGQSLKYSCGKHGTAAKGTFTLVPSDPSTHVLAPKGDDPVEVAMNRLQPNHNVYRSDRSLVVKTFQKIGLDHLLIDYADNTVIMAKDNERFSMNLLCIFVPADVDGVPKYRWLQIKFKDVLPMAYGCGSGGFNLFKNAIPLPVNPSAENITEASRCRIEAEPGMIVGIYCAPDDHIYPSDCFRKVTLNDGRTEIPNYFSDPDFKYQNLKGNIRLMKIKPGAIGGHPTFTCFCKNAKNQTTGVVTVSLSKRETCDFTKLLEFYGARRIMPRFLCYKRIGRGKSVSLVVAKSDGTIDRNRLVGGLTIFPKDVTNSTYLTMKSVERMKKIRIDQLIGSVGVRITQSENRDNYIYNFDATDDAIIVLKQPVANLTYIYEYYDRFHNTPKTYTTLVSLQIVPTDPYTHGCGVGYPGLFNSEGVIHDNKYIKVGRSYQTQVNCTVNGWSTSPVGFYCPKDHILEPADCFTTGFLMSSDRTAKMADYAPLARVINAPNLRVIDFSVPNAAKSKITYSDEALQCRCKRKDGTVVATITVTLKNPQQH</sequence>
<dbReference type="Proteomes" id="UP000236319">
    <property type="component" value="Unassembled WGS sequence"/>
</dbReference>
<feature type="signal peptide" evidence="8">
    <location>
        <begin position="1"/>
        <end position="20"/>
    </location>
</feature>
<evidence type="ECO:0000256" key="1">
    <source>
        <dbReference type="ARBA" id="ARBA00004236"/>
    </source>
</evidence>